<protein>
    <submittedName>
        <fullName evidence="1">Uncharacterized protein</fullName>
    </submittedName>
</protein>
<proteinExistence type="predicted"/>
<dbReference type="EMBL" id="UOET01000244">
    <property type="protein sequence ID" value="VAW28469.1"/>
    <property type="molecule type" value="Genomic_DNA"/>
</dbReference>
<evidence type="ECO:0000313" key="1">
    <source>
        <dbReference type="EMBL" id="VAW28469.1"/>
    </source>
</evidence>
<feature type="non-terminal residue" evidence="1">
    <location>
        <position position="88"/>
    </location>
</feature>
<organism evidence="1">
    <name type="scientific">hydrothermal vent metagenome</name>
    <dbReference type="NCBI Taxonomy" id="652676"/>
    <lineage>
        <taxon>unclassified sequences</taxon>
        <taxon>metagenomes</taxon>
        <taxon>ecological metagenomes</taxon>
    </lineage>
</organism>
<accession>A0A3B0UV37</accession>
<gene>
    <name evidence="1" type="ORF">MNBD_BACTEROID07-1286</name>
</gene>
<sequence>MTRLLFLSALLFLFSCKGNTAQIDKSQIVNYQTQVQTTQQGSLLAGIQYKIYTAFVESLMSQSNGKLEELSKGLAQLYKDKNQNIILY</sequence>
<dbReference type="PROSITE" id="PS51257">
    <property type="entry name" value="PROKAR_LIPOPROTEIN"/>
    <property type="match status" value="1"/>
</dbReference>
<reference evidence="1" key="1">
    <citation type="submission" date="2018-06" db="EMBL/GenBank/DDBJ databases">
        <authorList>
            <person name="Zhirakovskaya E."/>
        </authorList>
    </citation>
    <scope>NUCLEOTIDE SEQUENCE</scope>
</reference>
<dbReference type="AlphaFoldDB" id="A0A3B0UV37"/>
<name>A0A3B0UV37_9ZZZZ</name>